<evidence type="ECO:0000256" key="14">
    <source>
        <dbReference type="ARBA" id="ARBA00023004"/>
    </source>
</evidence>
<dbReference type="SUPFAM" id="SSF46626">
    <property type="entry name" value="Cytochrome c"/>
    <property type="match status" value="2"/>
</dbReference>
<accession>A0A8J3ZGM4</accession>
<dbReference type="PANTHER" id="PTHR33751:SF13">
    <property type="entry name" value="CYTOCHROME BC1 COMPLEX CYTOCHROME C SUBUNIT"/>
    <property type="match status" value="1"/>
</dbReference>
<feature type="binding site" description="axial binding residue" evidence="19">
    <location>
        <position position="107"/>
    </location>
    <ligand>
        <name>heme c</name>
        <dbReference type="ChEBI" id="CHEBI:61717"/>
        <label>1</label>
    </ligand>
    <ligandPart>
        <name>Fe</name>
        <dbReference type="ChEBI" id="CHEBI:18248"/>
    </ligandPart>
</feature>
<evidence type="ECO:0000256" key="1">
    <source>
        <dbReference type="ARBA" id="ARBA00004651"/>
    </source>
</evidence>
<evidence type="ECO:0000313" key="22">
    <source>
        <dbReference type="EMBL" id="GIJ61515.1"/>
    </source>
</evidence>
<keyword evidence="14 17" id="KW-0408">Iron</keyword>
<feature type="binding site" description="covalent" evidence="18">
    <location>
        <position position="106"/>
    </location>
    <ligand>
        <name>heme c</name>
        <dbReference type="ChEBI" id="CHEBI:61717"/>
        <label>1</label>
    </ligand>
</feature>
<dbReference type="PROSITE" id="PS51007">
    <property type="entry name" value="CYTC"/>
    <property type="match status" value="2"/>
</dbReference>
<keyword evidence="12 17" id="KW-0249">Electron transport</keyword>
<dbReference type="GO" id="GO:0008121">
    <property type="term" value="F:quinol-cytochrome-c reductase activity"/>
    <property type="evidence" value="ECO:0007669"/>
    <property type="project" value="UniProtKB-UniRule"/>
</dbReference>
<protein>
    <recommendedName>
        <fullName evidence="3 17">Cytochrome bc1 complex cytochrome c subunit</fullName>
        <ecNumber evidence="2 17">7.1.1.8</ecNumber>
    </recommendedName>
</protein>
<evidence type="ECO:0000256" key="3">
    <source>
        <dbReference type="ARBA" id="ARBA00017819"/>
    </source>
</evidence>
<keyword evidence="15 17" id="KW-0472">Membrane</keyword>
<comment type="PTM">
    <text evidence="18">Binds 2 heme c groups covalently per subunit.</text>
</comment>
<keyword evidence="9 17" id="KW-0479">Metal-binding</keyword>
<feature type="binding site" description="covalent" evidence="18">
    <location>
        <position position="199"/>
    </location>
    <ligand>
        <name>heme c</name>
        <dbReference type="ChEBI" id="CHEBI:61717"/>
        <label>2</label>
    </ligand>
</feature>
<evidence type="ECO:0000256" key="15">
    <source>
        <dbReference type="ARBA" id="ARBA00023136"/>
    </source>
</evidence>
<dbReference type="EMBL" id="BOPG01000067">
    <property type="protein sequence ID" value="GIJ61515.1"/>
    <property type="molecule type" value="Genomic_DNA"/>
</dbReference>
<evidence type="ECO:0000256" key="16">
    <source>
        <dbReference type="ARBA" id="ARBA00029351"/>
    </source>
</evidence>
<dbReference type="EC" id="7.1.1.8" evidence="2 17"/>
<dbReference type="GO" id="GO:0005886">
    <property type="term" value="C:plasma membrane"/>
    <property type="evidence" value="ECO:0007669"/>
    <property type="project" value="UniProtKB-SubCell"/>
</dbReference>
<feature type="binding site" description="covalent" evidence="18">
    <location>
        <position position="103"/>
    </location>
    <ligand>
        <name>heme c</name>
        <dbReference type="ChEBI" id="CHEBI:61717"/>
        <label>1</label>
    </ligand>
</feature>
<keyword evidence="11 17" id="KW-1278">Translocase</keyword>
<proteinExistence type="predicted"/>
<evidence type="ECO:0000256" key="7">
    <source>
        <dbReference type="ARBA" id="ARBA00022660"/>
    </source>
</evidence>
<dbReference type="PANTHER" id="PTHR33751">
    <property type="entry name" value="CBB3-TYPE CYTOCHROME C OXIDASE SUBUNIT FIXP"/>
    <property type="match status" value="1"/>
</dbReference>
<comment type="subcellular location">
    <subcellularLocation>
        <location evidence="1 17">Cell membrane</location>
        <topology evidence="1 17">Multi-pass membrane protein</topology>
    </subcellularLocation>
</comment>
<evidence type="ECO:0000256" key="2">
    <source>
        <dbReference type="ARBA" id="ARBA00012951"/>
    </source>
</evidence>
<keyword evidence="23" id="KW-1185">Reference proteome</keyword>
<dbReference type="GO" id="GO:0005506">
    <property type="term" value="F:iron ion binding"/>
    <property type="evidence" value="ECO:0007669"/>
    <property type="project" value="UniProtKB-UniRule"/>
</dbReference>
<feature type="binding site" description="covalent" evidence="18">
    <location>
        <position position="202"/>
    </location>
    <ligand>
        <name>heme c</name>
        <dbReference type="ChEBI" id="CHEBI:61717"/>
        <label>2</label>
    </ligand>
</feature>
<evidence type="ECO:0000256" key="13">
    <source>
        <dbReference type="ARBA" id="ARBA00022989"/>
    </source>
</evidence>
<feature type="binding site" description="axial binding residue" evidence="19">
    <location>
        <position position="203"/>
    </location>
    <ligand>
        <name>heme c</name>
        <dbReference type="ChEBI" id="CHEBI:61717"/>
        <label>2</label>
    </ligand>
    <ligandPart>
        <name>Fe</name>
        <dbReference type="ChEBI" id="CHEBI:18248"/>
    </ligandPart>
</feature>
<comment type="catalytic activity">
    <reaction evidence="16 17">
        <text>a quinol + 2 Fe(III)-[cytochrome c](out) = a quinone + 2 Fe(II)-[cytochrome c](out) + 2 H(+)(out)</text>
        <dbReference type="Rhea" id="RHEA:11484"/>
        <dbReference type="Rhea" id="RHEA-COMP:10350"/>
        <dbReference type="Rhea" id="RHEA-COMP:14399"/>
        <dbReference type="ChEBI" id="CHEBI:15378"/>
        <dbReference type="ChEBI" id="CHEBI:24646"/>
        <dbReference type="ChEBI" id="CHEBI:29033"/>
        <dbReference type="ChEBI" id="CHEBI:29034"/>
        <dbReference type="ChEBI" id="CHEBI:132124"/>
        <dbReference type="EC" id="7.1.1.8"/>
    </reaction>
</comment>
<evidence type="ECO:0000256" key="4">
    <source>
        <dbReference type="ARBA" id="ARBA00022448"/>
    </source>
</evidence>
<keyword evidence="4 17" id="KW-0813">Transport</keyword>
<comment type="caution">
    <text evidence="22">The sequence shown here is derived from an EMBL/GenBank/DDBJ whole genome shotgun (WGS) entry which is preliminary data.</text>
</comment>
<dbReference type="GO" id="GO:0020037">
    <property type="term" value="F:heme binding"/>
    <property type="evidence" value="ECO:0007669"/>
    <property type="project" value="UniProtKB-UniRule"/>
</dbReference>
<evidence type="ECO:0000256" key="5">
    <source>
        <dbReference type="ARBA" id="ARBA00022475"/>
    </source>
</evidence>
<evidence type="ECO:0000256" key="8">
    <source>
        <dbReference type="ARBA" id="ARBA00022692"/>
    </source>
</evidence>
<evidence type="ECO:0000313" key="23">
    <source>
        <dbReference type="Proteomes" id="UP000612585"/>
    </source>
</evidence>
<keyword evidence="10" id="KW-0677">Repeat</keyword>
<dbReference type="InterPro" id="IPR036909">
    <property type="entry name" value="Cyt_c-like_dom_sf"/>
</dbReference>
<keyword evidence="6 17" id="KW-0349">Heme</keyword>
<dbReference type="Gene3D" id="1.10.760.10">
    <property type="entry name" value="Cytochrome c-like domain"/>
    <property type="match status" value="2"/>
</dbReference>
<feature type="transmembrane region" description="Helical" evidence="17">
    <location>
        <begin position="55"/>
        <end position="75"/>
    </location>
</feature>
<sequence length="305" mass="31687">MSWKLGRRRPGEPAGGLAGDRAGDPGSALAGDRADEQTPGIPAFRRPPGRLRRRLGATVRLLAALTIVGGLYTAMAPGITRAEDTPPLSTAAEQGKRLYETTCVTCHGPQAGGVPGRGPSLIGAGSAAVEFQVGTGRMPMAQQEAQAEEKPPLYTWDQARQIGAYIQALGGGPEIPGGELVDTSDEAIARGGEIFRINCSACHGFGLGGGALSSGKYAPSLENVSPRVLYAAMLTGPQNMPVFGDNQLTPDEKRAVIGYVTTLQKDKDPGGFGLARLGPVPEALVIFLVGMVLLVFSTLWIAGKS</sequence>
<evidence type="ECO:0000256" key="17">
    <source>
        <dbReference type="PIRNR" id="PIRNR000007"/>
    </source>
</evidence>
<gene>
    <name evidence="22" type="ORF">Vau01_090310</name>
</gene>
<dbReference type="Pfam" id="PF13442">
    <property type="entry name" value="Cytochrome_CBB3"/>
    <property type="match status" value="2"/>
</dbReference>
<keyword evidence="8 17" id="KW-0812">Transmembrane</keyword>
<dbReference type="AlphaFoldDB" id="A0A8J3ZGM4"/>
<dbReference type="InterPro" id="IPR009152">
    <property type="entry name" value="bc1_cytC-su"/>
</dbReference>
<name>A0A8J3ZGM4_9ACTN</name>
<dbReference type="InterPro" id="IPR009056">
    <property type="entry name" value="Cyt_c-like_dom"/>
</dbReference>
<feature type="region of interest" description="Disordered" evidence="20">
    <location>
        <begin position="1"/>
        <end position="49"/>
    </location>
</feature>
<dbReference type="Proteomes" id="UP000612585">
    <property type="component" value="Unassembled WGS sequence"/>
</dbReference>
<feature type="domain" description="Cytochrome c" evidence="21">
    <location>
        <begin position="186"/>
        <end position="264"/>
    </location>
</feature>
<reference evidence="22" key="1">
    <citation type="submission" date="2021-01" db="EMBL/GenBank/DDBJ databases">
        <title>Whole genome shotgun sequence of Virgisporangium aurantiacum NBRC 16421.</title>
        <authorList>
            <person name="Komaki H."/>
            <person name="Tamura T."/>
        </authorList>
    </citation>
    <scope>NUCLEOTIDE SEQUENCE</scope>
    <source>
        <strain evidence="22">NBRC 16421</strain>
    </source>
</reference>
<evidence type="ECO:0000256" key="20">
    <source>
        <dbReference type="SAM" id="MobiDB-lite"/>
    </source>
</evidence>
<comment type="subunit">
    <text evidence="17">The cytochrome bc1 complex is composed of a cytochrome b (QcrB), the Rieske iron-sulfur protein (QcrA) and a diheme cytochrome c (QcrC) subunit.</text>
</comment>
<evidence type="ECO:0000256" key="11">
    <source>
        <dbReference type="ARBA" id="ARBA00022967"/>
    </source>
</evidence>
<dbReference type="InterPro" id="IPR050597">
    <property type="entry name" value="Cytochrome_c_Oxidase_Subunit"/>
</dbReference>
<evidence type="ECO:0000256" key="9">
    <source>
        <dbReference type="ARBA" id="ARBA00022723"/>
    </source>
</evidence>
<evidence type="ECO:0000256" key="19">
    <source>
        <dbReference type="PIRSR" id="PIRSR000007-51"/>
    </source>
</evidence>
<keyword evidence="5 17" id="KW-1003">Cell membrane</keyword>
<dbReference type="RefSeq" id="WP_204006495.1">
    <property type="nucleotide sequence ID" value="NZ_BOPG01000067.1"/>
</dbReference>
<keyword evidence="13 17" id="KW-1133">Transmembrane helix</keyword>
<organism evidence="22 23">
    <name type="scientific">Virgisporangium aurantiacum</name>
    <dbReference type="NCBI Taxonomy" id="175570"/>
    <lineage>
        <taxon>Bacteria</taxon>
        <taxon>Bacillati</taxon>
        <taxon>Actinomycetota</taxon>
        <taxon>Actinomycetes</taxon>
        <taxon>Micromonosporales</taxon>
        <taxon>Micromonosporaceae</taxon>
        <taxon>Virgisporangium</taxon>
    </lineage>
</organism>
<evidence type="ECO:0000256" key="6">
    <source>
        <dbReference type="ARBA" id="ARBA00022617"/>
    </source>
</evidence>
<keyword evidence="7 17" id="KW-0679">Respiratory chain</keyword>
<evidence type="ECO:0000256" key="12">
    <source>
        <dbReference type="ARBA" id="ARBA00022982"/>
    </source>
</evidence>
<dbReference type="PIRSF" id="PIRSF000007">
    <property type="entry name" value="Ubiq_cycred_cyc"/>
    <property type="match status" value="1"/>
</dbReference>
<feature type="transmembrane region" description="Helical" evidence="17">
    <location>
        <begin position="283"/>
        <end position="302"/>
    </location>
</feature>
<evidence type="ECO:0000259" key="21">
    <source>
        <dbReference type="PROSITE" id="PS51007"/>
    </source>
</evidence>
<feature type="domain" description="Cytochrome c" evidence="21">
    <location>
        <begin position="90"/>
        <end position="170"/>
    </location>
</feature>
<evidence type="ECO:0000256" key="10">
    <source>
        <dbReference type="ARBA" id="ARBA00022737"/>
    </source>
</evidence>
<evidence type="ECO:0000256" key="18">
    <source>
        <dbReference type="PIRSR" id="PIRSR000007-50"/>
    </source>
</evidence>